<feature type="short sequence motif" description="'HIGH' region" evidence="7">
    <location>
        <begin position="13"/>
        <end position="23"/>
    </location>
</feature>
<keyword evidence="2 7" id="KW-0436">Ligase</keyword>
<dbReference type="PROSITE" id="PS00178">
    <property type="entry name" value="AA_TRNA_LIGASE_I"/>
    <property type="match status" value="1"/>
</dbReference>
<dbReference type="Pfam" id="PF19269">
    <property type="entry name" value="Anticodon_2"/>
    <property type="match status" value="1"/>
</dbReference>
<dbReference type="InterPro" id="IPR020058">
    <property type="entry name" value="Glu/Gln-tRNA-synth_Ib_cat-dom"/>
</dbReference>
<dbReference type="GO" id="GO:0005524">
    <property type="term" value="F:ATP binding"/>
    <property type="evidence" value="ECO:0007669"/>
    <property type="project" value="UniProtKB-UniRule"/>
</dbReference>
<feature type="short sequence motif" description="'KMSKS' region" evidence="7">
    <location>
        <begin position="235"/>
        <end position="239"/>
    </location>
</feature>
<dbReference type="AlphaFoldDB" id="A0A1G2H1W2"/>
<organism evidence="10 11">
    <name type="scientific">Candidatus Ryanbacteria bacterium RIFCSPLOWO2_02_FULL_47_14</name>
    <dbReference type="NCBI Taxonomy" id="1802129"/>
    <lineage>
        <taxon>Bacteria</taxon>
        <taxon>Candidatus Ryaniibacteriota</taxon>
    </lineage>
</organism>
<feature type="domain" description="Aminoacyl-tRNA synthetase class I anticodon-binding" evidence="9">
    <location>
        <begin position="323"/>
        <end position="459"/>
    </location>
</feature>
<evidence type="ECO:0000256" key="5">
    <source>
        <dbReference type="ARBA" id="ARBA00022917"/>
    </source>
</evidence>
<keyword evidence="5 7" id="KW-0648">Protein biosynthesis</keyword>
<dbReference type="InterPro" id="IPR001412">
    <property type="entry name" value="aa-tRNA-synth_I_CS"/>
</dbReference>
<comment type="catalytic activity">
    <reaction evidence="7">
        <text>tRNA(Glu) + L-glutamate + ATP = L-glutamyl-tRNA(Glu) + AMP + diphosphate</text>
        <dbReference type="Rhea" id="RHEA:23540"/>
        <dbReference type="Rhea" id="RHEA-COMP:9663"/>
        <dbReference type="Rhea" id="RHEA-COMP:9680"/>
        <dbReference type="ChEBI" id="CHEBI:29985"/>
        <dbReference type="ChEBI" id="CHEBI:30616"/>
        <dbReference type="ChEBI" id="CHEBI:33019"/>
        <dbReference type="ChEBI" id="CHEBI:78442"/>
        <dbReference type="ChEBI" id="CHEBI:78520"/>
        <dbReference type="ChEBI" id="CHEBI:456215"/>
        <dbReference type="EC" id="6.1.1.17"/>
    </reaction>
</comment>
<dbReference type="InterPro" id="IPR000924">
    <property type="entry name" value="Glu/Gln-tRNA-synth"/>
</dbReference>
<evidence type="ECO:0000256" key="2">
    <source>
        <dbReference type="ARBA" id="ARBA00022598"/>
    </source>
</evidence>
<sequence>MNKTNNIRVRIAPSPTGFFHIGTARTALFNWLFARKHGGAFIVRIEDTDRERSKAEFEVDITESLEWLGLVPDEFYRQSERTEIYKKYLEKLLKERKAFYCAHSIEELEQESERQKKAGQVPCHLCDDRDARITEGIIRFKNNETDAIIIGDLIRGEIRFDPRLIGDFALARNLEEPLYNFANTVDDREMDMSHVIRGEDHISNTPKQILVGRALGFTQPRWTHVPLLLGSDRSKLSKRHGALAVREYRAQGYLPEAMLNFVALLGWHPPAGKRGEREREVFSRDELIELFSLERIQKAGAIAEMQKLDWFNREYLKKLSDKEFIDRAAPFISSPEGKRVPKELLPIFKKRITRLSDVDQEIRSIINLSDYEAGVLLKGDREGAHVCMIIDTILNILSRIDPQKFSGVTAREALDPLVKKEGIGSVLWPLRASLSGKEVSIGPFELVDILEKDEVVRRLIVARNKL</sequence>
<comment type="subunit">
    <text evidence="7">Monomer.</text>
</comment>
<accession>A0A1G2H1W2</accession>
<keyword evidence="4 7" id="KW-0067">ATP-binding</keyword>
<dbReference type="PANTHER" id="PTHR43311">
    <property type="entry name" value="GLUTAMATE--TRNA LIGASE"/>
    <property type="match status" value="1"/>
</dbReference>
<dbReference type="GO" id="GO:0004818">
    <property type="term" value="F:glutamate-tRNA ligase activity"/>
    <property type="evidence" value="ECO:0007669"/>
    <property type="project" value="UniProtKB-UniRule"/>
</dbReference>
<comment type="subcellular location">
    <subcellularLocation>
        <location evidence="7">Cytoplasm</location>
    </subcellularLocation>
</comment>
<protein>
    <recommendedName>
        <fullName evidence="7">Glutamate--tRNA ligase</fullName>
        <ecNumber evidence="7">6.1.1.17</ecNumber>
    </recommendedName>
    <alternativeName>
        <fullName evidence="7">Glutamyl-tRNA synthetase</fullName>
        <shortName evidence="7">GluRS</shortName>
    </alternativeName>
</protein>
<dbReference type="HAMAP" id="MF_00022">
    <property type="entry name" value="Glu_tRNA_synth_type1"/>
    <property type="match status" value="1"/>
</dbReference>
<dbReference type="InterPro" id="IPR049940">
    <property type="entry name" value="GluQ/Sye"/>
</dbReference>
<dbReference type="EC" id="6.1.1.17" evidence="7"/>
<evidence type="ECO:0000256" key="4">
    <source>
        <dbReference type="ARBA" id="ARBA00022840"/>
    </source>
</evidence>
<dbReference type="InterPro" id="IPR004527">
    <property type="entry name" value="Glu-tRNA-ligase_bac/mito"/>
</dbReference>
<dbReference type="GO" id="GO:0008270">
    <property type="term" value="F:zinc ion binding"/>
    <property type="evidence" value="ECO:0007669"/>
    <property type="project" value="InterPro"/>
</dbReference>
<evidence type="ECO:0000313" key="10">
    <source>
        <dbReference type="EMBL" id="OGZ56457.1"/>
    </source>
</evidence>
<evidence type="ECO:0000256" key="3">
    <source>
        <dbReference type="ARBA" id="ARBA00022741"/>
    </source>
</evidence>
<reference evidence="10 11" key="1">
    <citation type="journal article" date="2016" name="Nat. Commun.">
        <title>Thousands of microbial genomes shed light on interconnected biogeochemical processes in an aquifer system.</title>
        <authorList>
            <person name="Anantharaman K."/>
            <person name="Brown C.T."/>
            <person name="Hug L.A."/>
            <person name="Sharon I."/>
            <person name="Castelle C.J."/>
            <person name="Probst A.J."/>
            <person name="Thomas B.C."/>
            <person name="Singh A."/>
            <person name="Wilkins M.J."/>
            <person name="Karaoz U."/>
            <person name="Brodie E.L."/>
            <person name="Williams K.H."/>
            <person name="Hubbard S.S."/>
            <person name="Banfield J.F."/>
        </authorList>
    </citation>
    <scope>NUCLEOTIDE SEQUENCE [LARGE SCALE GENOMIC DNA]</scope>
</reference>
<evidence type="ECO:0000259" key="8">
    <source>
        <dbReference type="Pfam" id="PF00749"/>
    </source>
</evidence>
<evidence type="ECO:0000256" key="6">
    <source>
        <dbReference type="ARBA" id="ARBA00023146"/>
    </source>
</evidence>
<dbReference type="EMBL" id="MHNZ01000016">
    <property type="protein sequence ID" value="OGZ56457.1"/>
    <property type="molecule type" value="Genomic_DNA"/>
</dbReference>
<dbReference type="InterPro" id="IPR045462">
    <property type="entry name" value="aa-tRNA-synth_I_cd-bd"/>
</dbReference>
<feature type="binding site" evidence="7">
    <location>
        <position position="238"/>
    </location>
    <ligand>
        <name>ATP</name>
        <dbReference type="ChEBI" id="CHEBI:30616"/>
    </ligand>
</feature>
<comment type="function">
    <text evidence="7">Catalyzes the attachment of glutamate to tRNA(Glu) in a two-step reaction: glutamate is first activated by ATP to form Glu-AMP and then transferred to the acceptor end of tRNA(Glu).</text>
</comment>
<proteinExistence type="inferred from homology"/>
<comment type="caution">
    <text evidence="7">Lacks conserved residue(s) required for the propagation of feature annotation.</text>
</comment>
<evidence type="ECO:0000259" key="9">
    <source>
        <dbReference type="Pfam" id="PF19269"/>
    </source>
</evidence>
<dbReference type="InterPro" id="IPR020751">
    <property type="entry name" value="aa-tRNA-synth_I_codon-bd_sub2"/>
</dbReference>
<dbReference type="Proteomes" id="UP000177954">
    <property type="component" value="Unassembled WGS sequence"/>
</dbReference>
<dbReference type="GO" id="GO:0000049">
    <property type="term" value="F:tRNA binding"/>
    <property type="evidence" value="ECO:0007669"/>
    <property type="project" value="InterPro"/>
</dbReference>
<dbReference type="GO" id="GO:0006424">
    <property type="term" value="P:glutamyl-tRNA aminoacylation"/>
    <property type="evidence" value="ECO:0007669"/>
    <property type="project" value="UniProtKB-UniRule"/>
</dbReference>
<keyword evidence="3 7" id="KW-0547">Nucleotide-binding</keyword>
<dbReference type="Pfam" id="PF00749">
    <property type="entry name" value="tRNA-synt_1c"/>
    <property type="match status" value="1"/>
</dbReference>
<dbReference type="Gene3D" id="3.40.50.620">
    <property type="entry name" value="HUPs"/>
    <property type="match status" value="1"/>
</dbReference>
<dbReference type="STRING" id="1802129.A3J04_00480"/>
<name>A0A1G2H1W2_9BACT</name>
<dbReference type="InterPro" id="IPR033910">
    <property type="entry name" value="GluRS_core"/>
</dbReference>
<feature type="domain" description="Glutamyl/glutaminyl-tRNA synthetase class Ib catalytic" evidence="8">
    <location>
        <begin position="7"/>
        <end position="310"/>
    </location>
</feature>
<evidence type="ECO:0000256" key="7">
    <source>
        <dbReference type="HAMAP-Rule" id="MF_00022"/>
    </source>
</evidence>
<dbReference type="Gene3D" id="1.10.10.350">
    <property type="match status" value="1"/>
</dbReference>
<gene>
    <name evidence="7" type="primary">gltX</name>
    <name evidence="10" type="ORF">A3J04_00480</name>
</gene>
<keyword evidence="7" id="KW-0963">Cytoplasm</keyword>
<dbReference type="PRINTS" id="PR00987">
    <property type="entry name" value="TRNASYNTHGLU"/>
</dbReference>
<evidence type="ECO:0000313" key="11">
    <source>
        <dbReference type="Proteomes" id="UP000177954"/>
    </source>
</evidence>
<evidence type="ECO:0000256" key="1">
    <source>
        <dbReference type="ARBA" id="ARBA00007894"/>
    </source>
</evidence>
<comment type="similarity">
    <text evidence="1 7">Belongs to the class-I aminoacyl-tRNA synthetase family. Glutamate--tRNA ligase type 1 subfamily.</text>
</comment>
<dbReference type="GO" id="GO:0005829">
    <property type="term" value="C:cytosol"/>
    <property type="evidence" value="ECO:0007669"/>
    <property type="project" value="TreeGrafter"/>
</dbReference>
<dbReference type="PANTHER" id="PTHR43311:SF2">
    <property type="entry name" value="GLUTAMATE--TRNA LIGASE, MITOCHONDRIAL-RELATED"/>
    <property type="match status" value="1"/>
</dbReference>
<dbReference type="SUPFAM" id="SSF48163">
    <property type="entry name" value="An anticodon-binding domain of class I aminoacyl-tRNA synthetases"/>
    <property type="match status" value="1"/>
</dbReference>
<comment type="caution">
    <text evidence="10">The sequence shown here is derived from an EMBL/GenBank/DDBJ whole genome shotgun (WGS) entry which is preliminary data.</text>
</comment>
<dbReference type="InterPro" id="IPR008925">
    <property type="entry name" value="aa_tRNA-synth_I_cd-bd_sf"/>
</dbReference>
<dbReference type="CDD" id="cd00808">
    <property type="entry name" value="GluRS_core"/>
    <property type="match status" value="1"/>
</dbReference>
<dbReference type="NCBIfam" id="TIGR00464">
    <property type="entry name" value="gltX_bact"/>
    <property type="match status" value="1"/>
</dbReference>
<dbReference type="InterPro" id="IPR014729">
    <property type="entry name" value="Rossmann-like_a/b/a_fold"/>
</dbReference>
<keyword evidence="6 7" id="KW-0030">Aminoacyl-tRNA synthetase</keyword>
<dbReference type="SUPFAM" id="SSF52374">
    <property type="entry name" value="Nucleotidylyl transferase"/>
    <property type="match status" value="1"/>
</dbReference>